<dbReference type="OrthoDB" id="5194044at2759"/>
<protein>
    <submittedName>
        <fullName evidence="2">Uncharacterized protein</fullName>
    </submittedName>
</protein>
<dbReference type="Proteomes" id="UP000272025">
    <property type="component" value="Unassembled WGS sequence"/>
</dbReference>
<feature type="region of interest" description="Disordered" evidence="1">
    <location>
        <begin position="1"/>
        <end position="46"/>
    </location>
</feature>
<feature type="non-terminal residue" evidence="2">
    <location>
        <position position="1"/>
    </location>
</feature>
<feature type="compositionally biased region" description="Polar residues" evidence="1">
    <location>
        <begin position="1"/>
        <end position="10"/>
    </location>
</feature>
<dbReference type="GeneID" id="39583949"/>
<feature type="region of interest" description="Disordered" evidence="1">
    <location>
        <begin position="104"/>
        <end position="123"/>
    </location>
</feature>
<dbReference type="AlphaFoldDB" id="A0A3N2PN37"/>
<gene>
    <name evidence="2" type="ORF">SODALDRAFT_54992</name>
</gene>
<accession>A0A3N2PN37</accession>
<organism evidence="2 3">
    <name type="scientific">Sodiomyces alkalinus (strain CBS 110278 / VKM F-3762 / F11)</name>
    <name type="common">Alkaliphilic filamentous fungus</name>
    <dbReference type="NCBI Taxonomy" id="1314773"/>
    <lineage>
        <taxon>Eukaryota</taxon>
        <taxon>Fungi</taxon>
        <taxon>Dikarya</taxon>
        <taxon>Ascomycota</taxon>
        <taxon>Pezizomycotina</taxon>
        <taxon>Sordariomycetes</taxon>
        <taxon>Hypocreomycetidae</taxon>
        <taxon>Glomerellales</taxon>
        <taxon>Plectosphaerellaceae</taxon>
        <taxon>Sodiomyces</taxon>
    </lineage>
</organism>
<keyword evidence="3" id="KW-1185">Reference proteome</keyword>
<name>A0A3N2PN37_SODAK</name>
<dbReference type="STRING" id="1314773.A0A3N2PN37"/>
<feature type="compositionally biased region" description="Polar residues" evidence="1">
    <location>
        <begin position="104"/>
        <end position="116"/>
    </location>
</feature>
<evidence type="ECO:0000256" key="1">
    <source>
        <dbReference type="SAM" id="MobiDB-lite"/>
    </source>
</evidence>
<reference evidence="2 3" key="1">
    <citation type="journal article" date="2018" name="Mol. Ecol.">
        <title>The obligate alkalophilic soda-lake fungus Sodiomyces alkalinus has shifted to a protein diet.</title>
        <authorList>
            <person name="Grum-Grzhimaylo A.A."/>
            <person name="Falkoski D.L."/>
            <person name="van den Heuvel J."/>
            <person name="Valero-Jimenez C.A."/>
            <person name="Min B."/>
            <person name="Choi I.G."/>
            <person name="Lipzen A."/>
            <person name="Daum C.G."/>
            <person name="Aanen D.K."/>
            <person name="Tsang A."/>
            <person name="Henrissat B."/>
            <person name="Bilanenko E.N."/>
            <person name="de Vries R.P."/>
            <person name="van Kan J.A.L."/>
            <person name="Grigoriev I.V."/>
            <person name="Debets A.J.M."/>
        </authorList>
    </citation>
    <scope>NUCLEOTIDE SEQUENCE [LARGE SCALE GENOMIC DNA]</scope>
    <source>
        <strain evidence="2 3">F11</strain>
    </source>
</reference>
<evidence type="ECO:0000313" key="2">
    <source>
        <dbReference type="EMBL" id="ROT35951.1"/>
    </source>
</evidence>
<sequence>AEKEANTTTGPAPAPSGEHQEGNNALSGFTTHTSTDPSRSVNSFPYPYPNSHLSTYLNPSVHNNVSRTHTLSPATPFPHPGLAPTTYGNVNPLLYHQALPQANHQNQRENQTNMGDYQTPRPDGLHFQPPVPDTTYGPMTHLYVPRFDNGAVPVYAQQPQPNNVTVIGQAPQPINNSPPIMVATQQMPGLMMQGPISTPVQGQHFIMNGVSVMQAPQPAVGMAGPPGTAFLAPKPQLPPDVTGIGRTASEIAQENAEFAYNNGLYEPQDFKPADDDPSRYYPVRELDGNWTQRNRFTIDNLGDCRWYVTDTGYFYAVRLPN</sequence>
<feature type="compositionally biased region" description="Polar residues" evidence="1">
    <location>
        <begin position="22"/>
        <end position="43"/>
    </location>
</feature>
<evidence type="ECO:0000313" key="3">
    <source>
        <dbReference type="Proteomes" id="UP000272025"/>
    </source>
</evidence>
<proteinExistence type="predicted"/>
<dbReference type="EMBL" id="ML119060">
    <property type="protein sequence ID" value="ROT35951.1"/>
    <property type="molecule type" value="Genomic_DNA"/>
</dbReference>
<dbReference type="RefSeq" id="XP_028463757.1">
    <property type="nucleotide sequence ID" value="XM_028615472.1"/>
</dbReference>